<dbReference type="EMBL" id="CM004474">
    <property type="protein sequence ID" value="OCT80162.1"/>
    <property type="molecule type" value="Genomic_DNA"/>
</dbReference>
<gene>
    <name evidence="1" type="ORF">XELAEV_18026976mg</name>
</gene>
<protein>
    <submittedName>
        <fullName evidence="1">Uncharacterized protein</fullName>
    </submittedName>
</protein>
<reference evidence="2" key="1">
    <citation type="journal article" date="2016" name="Nature">
        <title>Genome evolution in the allotetraploid frog Xenopus laevis.</title>
        <authorList>
            <person name="Session A.M."/>
            <person name="Uno Y."/>
            <person name="Kwon T."/>
            <person name="Chapman J.A."/>
            <person name="Toyoda A."/>
            <person name="Takahashi S."/>
            <person name="Fukui A."/>
            <person name="Hikosaka A."/>
            <person name="Suzuki A."/>
            <person name="Kondo M."/>
            <person name="van Heeringen S.J."/>
            <person name="Quigley I."/>
            <person name="Heinz S."/>
            <person name="Ogino H."/>
            <person name="Ochi H."/>
            <person name="Hellsten U."/>
            <person name="Lyons J.B."/>
            <person name="Simakov O."/>
            <person name="Putnam N."/>
            <person name="Stites J."/>
            <person name="Kuroki Y."/>
            <person name="Tanaka T."/>
            <person name="Michiue T."/>
            <person name="Watanabe M."/>
            <person name="Bogdanovic O."/>
            <person name="Lister R."/>
            <person name="Georgiou G."/>
            <person name="Paranjpe S.S."/>
            <person name="van Kruijsbergen I."/>
            <person name="Shu S."/>
            <person name="Carlson J."/>
            <person name="Kinoshita T."/>
            <person name="Ohta Y."/>
            <person name="Mawaribuchi S."/>
            <person name="Jenkins J."/>
            <person name="Grimwood J."/>
            <person name="Schmutz J."/>
            <person name="Mitros T."/>
            <person name="Mozaffari S.V."/>
            <person name="Suzuki Y."/>
            <person name="Haramoto Y."/>
            <person name="Yamamoto T.S."/>
            <person name="Takagi C."/>
            <person name="Heald R."/>
            <person name="Miller K."/>
            <person name="Haudenschild C."/>
            <person name="Kitzman J."/>
            <person name="Nakayama T."/>
            <person name="Izutsu Y."/>
            <person name="Robert J."/>
            <person name="Fortriede J."/>
            <person name="Burns K."/>
            <person name="Lotay V."/>
            <person name="Karimi K."/>
            <person name="Yasuoka Y."/>
            <person name="Dichmann D.S."/>
            <person name="Flajnik M.F."/>
            <person name="Houston D.W."/>
            <person name="Shendure J."/>
            <person name="DuPasquier L."/>
            <person name="Vize P.D."/>
            <person name="Zorn A.M."/>
            <person name="Ito M."/>
            <person name="Marcotte E.M."/>
            <person name="Wallingford J.B."/>
            <person name="Ito Y."/>
            <person name="Asashima M."/>
            <person name="Ueno N."/>
            <person name="Matsuda Y."/>
            <person name="Veenstra G.J."/>
            <person name="Fujiyama A."/>
            <person name="Harland R.M."/>
            <person name="Taira M."/>
            <person name="Rokhsar D.S."/>
        </authorList>
    </citation>
    <scope>NUCLEOTIDE SEQUENCE [LARGE SCALE GENOMIC DNA]</scope>
    <source>
        <strain evidence="2">J</strain>
    </source>
</reference>
<evidence type="ECO:0000313" key="1">
    <source>
        <dbReference type="EMBL" id="OCT80162.1"/>
    </source>
</evidence>
<proteinExistence type="predicted"/>
<evidence type="ECO:0000313" key="2">
    <source>
        <dbReference type="Proteomes" id="UP000694892"/>
    </source>
</evidence>
<dbReference type="Proteomes" id="UP000694892">
    <property type="component" value="Chromosome 5L"/>
</dbReference>
<organism evidence="1 2">
    <name type="scientific">Xenopus laevis</name>
    <name type="common">African clawed frog</name>
    <dbReference type="NCBI Taxonomy" id="8355"/>
    <lineage>
        <taxon>Eukaryota</taxon>
        <taxon>Metazoa</taxon>
        <taxon>Chordata</taxon>
        <taxon>Craniata</taxon>
        <taxon>Vertebrata</taxon>
        <taxon>Euteleostomi</taxon>
        <taxon>Amphibia</taxon>
        <taxon>Batrachia</taxon>
        <taxon>Anura</taxon>
        <taxon>Pipoidea</taxon>
        <taxon>Pipidae</taxon>
        <taxon>Xenopodinae</taxon>
        <taxon>Xenopus</taxon>
        <taxon>Xenopus</taxon>
    </lineage>
</organism>
<accession>A0A974HJ86</accession>
<sequence length="86" mass="10039">MGSVFFTFQGMYIFLSSWDRKLHCHHKLLLNCIIIYYKCSIQCMQYTVNTCASQNCIIMGHSPRPQILNTSCLLLAKWKPCTYQLP</sequence>
<dbReference type="AlphaFoldDB" id="A0A974HJ86"/>
<name>A0A974HJ86_XENLA</name>